<evidence type="ECO:0000256" key="1">
    <source>
        <dbReference type="ARBA" id="ARBA00023172"/>
    </source>
</evidence>
<dbReference type="InterPro" id="IPR013762">
    <property type="entry name" value="Integrase-like_cat_sf"/>
</dbReference>
<dbReference type="PANTHER" id="PTHR34605">
    <property type="entry name" value="PHAGE_INTEGRASE DOMAIN-CONTAINING PROTEIN"/>
    <property type="match status" value="1"/>
</dbReference>
<dbReference type="OrthoDB" id="10066651at2759"/>
<dbReference type="InParanoid" id="A0A1X7T2P2"/>
<reference evidence="2" key="1">
    <citation type="submission" date="2017-05" db="UniProtKB">
        <authorList>
            <consortium name="EnsemblMetazoa"/>
        </authorList>
    </citation>
    <scope>IDENTIFICATION</scope>
</reference>
<keyword evidence="1" id="KW-0233">DNA recombination</keyword>
<evidence type="ECO:0000313" key="2">
    <source>
        <dbReference type="EnsemblMetazoa" id="Aqu2.1.08729_001"/>
    </source>
</evidence>
<dbReference type="InterPro" id="IPR052925">
    <property type="entry name" value="Phage_Integrase-like_Recomb"/>
</dbReference>
<organism evidence="2">
    <name type="scientific">Amphimedon queenslandica</name>
    <name type="common">Sponge</name>
    <dbReference type="NCBI Taxonomy" id="400682"/>
    <lineage>
        <taxon>Eukaryota</taxon>
        <taxon>Metazoa</taxon>
        <taxon>Porifera</taxon>
        <taxon>Demospongiae</taxon>
        <taxon>Heteroscleromorpha</taxon>
        <taxon>Haplosclerida</taxon>
        <taxon>Niphatidae</taxon>
        <taxon>Amphimedon</taxon>
    </lineage>
</organism>
<proteinExistence type="predicted"/>
<dbReference type="AlphaFoldDB" id="A0A1X7T2P2"/>
<accession>A0A1X7T2P2</accession>
<protein>
    <recommendedName>
        <fullName evidence="3">Tyr recombinase domain-containing protein</fullName>
    </recommendedName>
</protein>
<evidence type="ECO:0008006" key="3">
    <source>
        <dbReference type="Google" id="ProtNLM"/>
    </source>
</evidence>
<dbReference type="InterPro" id="IPR011010">
    <property type="entry name" value="DNA_brk_join_enz"/>
</dbReference>
<dbReference type="EnsemblMetazoa" id="Aqu2.1.08729_001">
    <property type="protein sequence ID" value="Aqu2.1.08729_001"/>
    <property type="gene ID" value="Aqu2.1.08729"/>
</dbReference>
<name>A0A1X7T2P2_AMPQE</name>
<dbReference type="Gene3D" id="1.10.443.10">
    <property type="entry name" value="Intergrase catalytic core"/>
    <property type="match status" value="1"/>
</dbReference>
<dbReference type="GO" id="GO:0015074">
    <property type="term" value="P:DNA integration"/>
    <property type="evidence" value="ECO:0007669"/>
    <property type="project" value="InterPro"/>
</dbReference>
<dbReference type="GO" id="GO:0006310">
    <property type="term" value="P:DNA recombination"/>
    <property type="evidence" value="ECO:0007669"/>
    <property type="project" value="UniProtKB-KW"/>
</dbReference>
<dbReference type="SUPFAM" id="SSF56349">
    <property type="entry name" value="DNA breaking-rejoining enzymes"/>
    <property type="match status" value="1"/>
</dbReference>
<dbReference type="GO" id="GO:0003677">
    <property type="term" value="F:DNA binding"/>
    <property type="evidence" value="ECO:0007669"/>
    <property type="project" value="InterPro"/>
</dbReference>
<sequence length="129" mass="14634">MAGINHFSTERLFRAIVKTKEGEKLRTSGSISYTRVREILLEKLRSLGYEPSEFGTHSFRAGGATTAANQGVPDRLFKRHGRWKSETAKDGSSFCVVLMFVVLRARGCGQGFFHLMYKNKKKKKKKKSM</sequence>
<dbReference type="PANTHER" id="PTHR34605:SF4">
    <property type="entry name" value="DNA ADENINE METHYLTRANSFERASE"/>
    <property type="match status" value="1"/>
</dbReference>